<name>A0A1B1ACX7_SCHMD</name>
<dbReference type="Gene3D" id="2.10.25.10">
    <property type="entry name" value="Laminin"/>
    <property type="match status" value="1"/>
</dbReference>
<dbReference type="EMBL" id="KU850494">
    <property type="protein sequence ID" value="ANP44412.1"/>
    <property type="molecule type" value="mRNA"/>
</dbReference>
<comment type="caution">
    <text evidence="1">Lacks conserved residue(s) required for the propagation of feature annotation.</text>
</comment>
<dbReference type="InterPro" id="IPR000742">
    <property type="entry name" value="EGF"/>
</dbReference>
<dbReference type="PROSITE" id="PS50026">
    <property type="entry name" value="EGF_3"/>
    <property type="match status" value="1"/>
</dbReference>
<organism evidence="4">
    <name type="scientific">Schmidtea mediterranea</name>
    <name type="common">Freshwater planarian flatworm</name>
    <dbReference type="NCBI Taxonomy" id="79327"/>
    <lineage>
        <taxon>Eukaryota</taxon>
        <taxon>Metazoa</taxon>
        <taxon>Spiralia</taxon>
        <taxon>Lophotrochozoa</taxon>
        <taxon>Platyhelminthes</taxon>
        <taxon>Rhabditophora</taxon>
        <taxon>Seriata</taxon>
        <taxon>Tricladida</taxon>
        <taxon>Continenticola</taxon>
        <taxon>Geoplanoidea</taxon>
        <taxon>Dugesiidae</taxon>
        <taxon>Schmidtea</taxon>
    </lineage>
</organism>
<keyword evidence="1" id="KW-1015">Disulfide bond</keyword>
<evidence type="ECO:0000259" key="3">
    <source>
        <dbReference type="PROSITE" id="PS50026"/>
    </source>
</evidence>
<feature type="disulfide bond" evidence="1">
    <location>
        <begin position="108"/>
        <end position="125"/>
    </location>
</feature>
<dbReference type="PROSITE" id="PS00022">
    <property type="entry name" value="EGF_1"/>
    <property type="match status" value="1"/>
</dbReference>
<keyword evidence="1" id="KW-0245">EGF-like domain</keyword>
<dbReference type="OrthoDB" id="6133584at2759"/>
<feature type="signal peptide" evidence="2">
    <location>
        <begin position="1"/>
        <end position="17"/>
    </location>
</feature>
<keyword evidence="2" id="KW-0732">Signal</keyword>
<proteinExistence type="evidence at transcript level"/>
<dbReference type="SUPFAM" id="SSF57196">
    <property type="entry name" value="EGF/Laminin"/>
    <property type="match status" value="1"/>
</dbReference>
<evidence type="ECO:0000256" key="2">
    <source>
        <dbReference type="SAM" id="SignalP"/>
    </source>
</evidence>
<evidence type="ECO:0000313" key="4">
    <source>
        <dbReference type="EMBL" id="ANP44412.1"/>
    </source>
</evidence>
<accession>A0A1B1ACX7</accession>
<feature type="disulfide bond" evidence="1">
    <location>
        <begin position="127"/>
        <end position="136"/>
    </location>
</feature>
<sequence length="164" mass="18917">MVHFITLFLTFTCFINGAVLSTSRMSYNSLSLFKRSIGTSPILYINIPTKHPNTIHKFYSSMKNIFGYIYTHLLNENTQIRRPGCLGTNCFNSKSPFENCEGRELSYCANNAQCVKVIYQERPLCRCQTGFHGDRCENQEFGTLQNMESFHEEFSNFDKEETGD</sequence>
<feature type="chain" id="PRO_5008518595" evidence="2">
    <location>
        <begin position="18"/>
        <end position="164"/>
    </location>
</feature>
<feature type="domain" description="EGF-like" evidence="3">
    <location>
        <begin position="96"/>
        <end position="137"/>
    </location>
</feature>
<dbReference type="SMART" id="SM00181">
    <property type="entry name" value="EGF"/>
    <property type="match status" value="1"/>
</dbReference>
<evidence type="ECO:0000256" key="1">
    <source>
        <dbReference type="PROSITE-ProRule" id="PRU00076"/>
    </source>
</evidence>
<reference evidence="4" key="1">
    <citation type="journal article" date="2016" name="Sci. Rep.">
        <title>Evolution of the EGFR pathway in Metazoa and its diversification in the planarian Schmidtea mediterranea.</title>
        <authorList>
            <person name="Barberan S."/>
            <person name="Martin-Duran J.M."/>
            <person name="Cebria F."/>
        </authorList>
    </citation>
    <scope>NUCLEOTIDE SEQUENCE</scope>
</reference>
<dbReference type="AlphaFoldDB" id="A0A1B1ACX7"/>
<feature type="non-terminal residue" evidence="4">
    <location>
        <position position="164"/>
    </location>
</feature>
<dbReference type="PROSITE" id="PS01186">
    <property type="entry name" value="EGF_2"/>
    <property type="match status" value="1"/>
</dbReference>
<protein>
    <submittedName>
        <fullName evidence="4">Epidermal growth factor Smed-egf-7</fullName>
    </submittedName>
</protein>